<keyword evidence="1" id="KW-0678">Repressor</keyword>
<dbReference type="InterPro" id="IPR002571">
    <property type="entry name" value="HrcA"/>
</dbReference>
<evidence type="ECO:0000256" key="3">
    <source>
        <dbReference type="ARBA" id="ARBA00023016"/>
    </source>
</evidence>
<evidence type="ECO:0000256" key="2">
    <source>
        <dbReference type="ARBA" id="ARBA00023015"/>
    </source>
</evidence>
<accession>A0A7H9CIV4</accession>
<proteinExistence type="predicted"/>
<gene>
    <name evidence="5" type="primary">hrcA</name>
    <name evidence="5" type="ORF">CINF_1409</name>
</gene>
<protein>
    <submittedName>
        <fullName evidence="5">Heat-inducible transcription repressor</fullName>
    </submittedName>
</protein>
<keyword evidence="6" id="KW-1185">Reference proteome</keyword>
<evidence type="ECO:0000313" key="6">
    <source>
        <dbReference type="Proteomes" id="UP000509414"/>
    </source>
</evidence>
<evidence type="ECO:0000256" key="4">
    <source>
        <dbReference type="ARBA" id="ARBA00023163"/>
    </source>
</evidence>
<keyword evidence="2" id="KW-0805">Transcription regulation</keyword>
<dbReference type="Gene3D" id="1.10.10.10">
    <property type="entry name" value="Winged helix-like DNA-binding domain superfamily/Winged helix DNA-binding domain"/>
    <property type="match status" value="1"/>
</dbReference>
<dbReference type="InterPro" id="IPR036390">
    <property type="entry name" value="WH_DNA-bd_sf"/>
</dbReference>
<name>A0A7H9CIV4_9BACT</name>
<sequence length="264" mass="30612">MKIDKRELILENIIRAYLKQNEPVGSSVLCEHIIEQGNANIPASTIRVYFKKLSDEGAITKLHISGGRIPTVLTMSYYWQEHLKFNEKIKVTNEELLSFLVYELGIYCMIFAKKNPKFSAIKRISDKFLFLEFEDEALNIKFNAKVEKFLQNLLGISLDELELASIQVGLSELRVKIKELKRSNIFYQENEKIIFEIFKDERIKNALEPSFERSFTNNLAFWIESAHMGLKTPILYKGENAVMICVGSVYNDYEKFLNTLKEAS</sequence>
<keyword evidence="3" id="KW-0346">Stress response</keyword>
<organism evidence="5 6">
    <name type="scientific">Candidatus Campylobacter infans</name>
    <dbReference type="NCBI Taxonomy" id="2561898"/>
    <lineage>
        <taxon>Bacteria</taxon>
        <taxon>Pseudomonadati</taxon>
        <taxon>Campylobacterota</taxon>
        <taxon>Epsilonproteobacteria</taxon>
        <taxon>Campylobacterales</taxon>
        <taxon>Campylobacteraceae</taxon>
        <taxon>Campylobacter</taxon>
    </lineage>
</organism>
<dbReference type="GO" id="GO:0003677">
    <property type="term" value="F:DNA binding"/>
    <property type="evidence" value="ECO:0007669"/>
    <property type="project" value="InterPro"/>
</dbReference>
<evidence type="ECO:0000256" key="1">
    <source>
        <dbReference type="ARBA" id="ARBA00022491"/>
    </source>
</evidence>
<dbReference type="RefSeq" id="WP_178697361.1">
    <property type="nucleotide sequence ID" value="NZ_CP049075.1"/>
</dbReference>
<dbReference type="InterPro" id="IPR036388">
    <property type="entry name" value="WH-like_DNA-bd_sf"/>
</dbReference>
<dbReference type="NCBIfam" id="NF003033">
    <property type="entry name" value="PRK03911.1"/>
    <property type="match status" value="1"/>
</dbReference>
<dbReference type="SUPFAM" id="SSF46785">
    <property type="entry name" value="Winged helix' DNA-binding domain"/>
    <property type="match status" value="1"/>
</dbReference>
<dbReference type="PANTHER" id="PTHR34824">
    <property type="entry name" value="HEAT-INDUCIBLE TRANSCRIPTION REPRESSOR HRCA"/>
    <property type="match status" value="1"/>
</dbReference>
<dbReference type="PANTHER" id="PTHR34824:SF1">
    <property type="entry name" value="HEAT-INDUCIBLE TRANSCRIPTION REPRESSOR HRCA"/>
    <property type="match status" value="1"/>
</dbReference>
<dbReference type="KEGG" id="cinf:CINF_1409"/>
<dbReference type="AlphaFoldDB" id="A0A7H9CIV4"/>
<dbReference type="Proteomes" id="UP000509414">
    <property type="component" value="Chromosome"/>
</dbReference>
<reference evidence="5 6" key="1">
    <citation type="submission" date="2020-02" db="EMBL/GenBank/DDBJ databases">
        <title>Complete genome sequence of the novel Campylobacter species Candidatus Campylobacter infans.</title>
        <authorList>
            <person name="Duim B."/>
            <person name="Zomer A."/>
            <person name="van der Graaf L."/>
            <person name="Wagenaar J."/>
        </authorList>
    </citation>
    <scope>NUCLEOTIDE SEQUENCE [LARGE SCALE GENOMIC DNA]</scope>
    <source>
        <strain evidence="5 6">19S00001</strain>
    </source>
</reference>
<evidence type="ECO:0000313" key="5">
    <source>
        <dbReference type="EMBL" id="QLI05892.1"/>
    </source>
</evidence>
<dbReference type="EMBL" id="CP049075">
    <property type="protein sequence ID" value="QLI05892.1"/>
    <property type="molecule type" value="Genomic_DNA"/>
</dbReference>
<dbReference type="GO" id="GO:0045892">
    <property type="term" value="P:negative regulation of DNA-templated transcription"/>
    <property type="evidence" value="ECO:0007669"/>
    <property type="project" value="TreeGrafter"/>
</dbReference>
<keyword evidence="4" id="KW-0804">Transcription</keyword>